<evidence type="ECO:0000256" key="3">
    <source>
        <dbReference type="ARBA" id="ARBA00022741"/>
    </source>
</evidence>
<dbReference type="PROSITE" id="PS50893">
    <property type="entry name" value="ABC_TRANSPORTER_2"/>
    <property type="match status" value="1"/>
</dbReference>
<accession>A0ABN0YUT6</accession>
<dbReference type="EMBL" id="BAAACX010000027">
    <property type="protein sequence ID" value="GAA0411334.1"/>
    <property type="molecule type" value="Genomic_DNA"/>
</dbReference>
<name>A0ABN0YUT6_9BACL</name>
<sequence>MLKKCIVLFKWMILLYIIMGFMIQFLNAYGIRIFQELIDQVAGIRQLNDILGLIILYGCILLAVSLLNYLTEYPQAYLSHGIFEKLKIMALEKVSRMDYGAYQNIGTGRMIKVIENGASAGKSIIYSFYLEIFSNLLPTMLFSLLFIGMYNIQIMLVIAVGYIVIFLLTNLLLRMLYRIKSSLLDSQEKLAKYSVRGFMELVVFRLNKRYDKEIRRLTATADDIVAKNCRIRMIHEAFFTIFAVIVSLLKIAVLVYGVKQILDGGTSIGIVVALIMFIDQVYTPVAIFNVIYVDYKLNRVGYGRLEQFINAPEDANLLKGMEAGPLSRQIEFRDVSFSYGDARLLDQVSFAIPQGTSLAIVGLSGSGKSTIVKLLLGLLKKESGSILIDGVDIDQIKLNSLYDHVSYIPQDAPIFDATIRSNIVFDQEMSDEQILELLDTVLLKVKVMSLPEGLDTMVGERGIKLSGGERQRLAFARIMAQQRELVILDEPVSALDNITEQRVMESLLNRFSKNTLLVIAHRLDFVKHMDQILLVRDGAIVGLGTFKELLHNSPYFQELWDREKRAEKERLREEAASPASMTNASVTGSEMLD</sequence>
<evidence type="ECO:0000256" key="7">
    <source>
        <dbReference type="SAM" id="MobiDB-lite"/>
    </source>
</evidence>
<feature type="transmembrane region" description="Helical" evidence="8">
    <location>
        <begin position="154"/>
        <end position="173"/>
    </location>
</feature>
<dbReference type="InterPro" id="IPR039421">
    <property type="entry name" value="Type_1_exporter"/>
</dbReference>
<feature type="region of interest" description="Disordered" evidence="7">
    <location>
        <begin position="567"/>
        <end position="593"/>
    </location>
</feature>
<dbReference type="Proteomes" id="UP001500340">
    <property type="component" value="Unassembled WGS sequence"/>
</dbReference>
<gene>
    <name evidence="11" type="ORF">GCM10008933_46940</name>
</gene>
<keyword evidence="6 8" id="KW-0472">Membrane</keyword>
<dbReference type="PROSITE" id="PS50929">
    <property type="entry name" value="ABC_TM1F"/>
    <property type="match status" value="1"/>
</dbReference>
<feature type="compositionally biased region" description="Polar residues" evidence="7">
    <location>
        <begin position="579"/>
        <end position="593"/>
    </location>
</feature>
<feature type="transmembrane region" description="Helical" evidence="8">
    <location>
        <begin position="7"/>
        <end position="30"/>
    </location>
</feature>
<feature type="transmembrane region" description="Helical" evidence="8">
    <location>
        <begin position="128"/>
        <end position="148"/>
    </location>
</feature>
<dbReference type="InterPro" id="IPR003593">
    <property type="entry name" value="AAA+_ATPase"/>
</dbReference>
<evidence type="ECO:0000256" key="1">
    <source>
        <dbReference type="ARBA" id="ARBA00004651"/>
    </source>
</evidence>
<dbReference type="PANTHER" id="PTHR24221:SF654">
    <property type="entry name" value="ATP-BINDING CASSETTE SUB-FAMILY B MEMBER 6"/>
    <property type="match status" value="1"/>
</dbReference>
<evidence type="ECO:0000256" key="8">
    <source>
        <dbReference type="SAM" id="Phobius"/>
    </source>
</evidence>
<evidence type="ECO:0000256" key="5">
    <source>
        <dbReference type="ARBA" id="ARBA00022989"/>
    </source>
</evidence>
<dbReference type="InterPro" id="IPR027417">
    <property type="entry name" value="P-loop_NTPase"/>
</dbReference>
<evidence type="ECO:0000256" key="6">
    <source>
        <dbReference type="ARBA" id="ARBA00023136"/>
    </source>
</evidence>
<dbReference type="InterPro" id="IPR036640">
    <property type="entry name" value="ABC1_TM_sf"/>
</dbReference>
<dbReference type="PROSITE" id="PS00211">
    <property type="entry name" value="ABC_TRANSPORTER_1"/>
    <property type="match status" value="1"/>
</dbReference>
<feature type="domain" description="ABC transmembrane type-1" evidence="10">
    <location>
        <begin position="14"/>
        <end position="297"/>
    </location>
</feature>
<evidence type="ECO:0000259" key="9">
    <source>
        <dbReference type="PROSITE" id="PS50893"/>
    </source>
</evidence>
<feature type="transmembrane region" description="Helical" evidence="8">
    <location>
        <begin position="50"/>
        <end position="70"/>
    </location>
</feature>
<feature type="transmembrane region" description="Helical" evidence="8">
    <location>
        <begin position="268"/>
        <end position="292"/>
    </location>
</feature>
<dbReference type="Pfam" id="PF00664">
    <property type="entry name" value="ABC_membrane"/>
    <property type="match status" value="1"/>
</dbReference>
<keyword evidence="4 11" id="KW-0067">ATP-binding</keyword>
<dbReference type="PANTHER" id="PTHR24221">
    <property type="entry name" value="ATP-BINDING CASSETTE SUB-FAMILY B"/>
    <property type="match status" value="1"/>
</dbReference>
<reference evidence="11 12" key="1">
    <citation type="journal article" date="2019" name="Int. J. Syst. Evol. Microbiol.">
        <title>The Global Catalogue of Microorganisms (GCM) 10K type strain sequencing project: providing services to taxonomists for standard genome sequencing and annotation.</title>
        <authorList>
            <consortium name="The Broad Institute Genomics Platform"/>
            <consortium name="The Broad Institute Genome Sequencing Center for Infectious Disease"/>
            <person name="Wu L."/>
            <person name="Ma J."/>
        </authorList>
    </citation>
    <scope>NUCLEOTIDE SEQUENCE [LARGE SCALE GENOMIC DNA]</scope>
    <source>
        <strain evidence="11 12">JCM 12774</strain>
    </source>
</reference>
<dbReference type="SMART" id="SM00382">
    <property type="entry name" value="AAA"/>
    <property type="match status" value="1"/>
</dbReference>
<keyword evidence="12" id="KW-1185">Reference proteome</keyword>
<dbReference type="InterPro" id="IPR003439">
    <property type="entry name" value="ABC_transporter-like_ATP-bd"/>
</dbReference>
<dbReference type="SUPFAM" id="SSF90123">
    <property type="entry name" value="ABC transporter transmembrane region"/>
    <property type="match status" value="1"/>
</dbReference>
<dbReference type="RefSeq" id="WP_343865518.1">
    <property type="nucleotide sequence ID" value="NZ_BAAACX010000027.1"/>
</dbReference>
<evidence type="ECO:0000313" key="12">
    <source>
        <dbReference type="Proteomes" id="UP001500340"/>
    </source>
</evidence>
<protein>
    <submittedName>
        <fullName evidence="11">ABC transporter ATP-binding protein</fullName>
    </submittedName>
</protein>
<keyword evidence="5 8" id="KW-1133">Transmembrane helix</keyword>
<dbReference type="InterPro" id="IPR017871">
    <property type="entry name" value="ABC_transporter-like_CS"/>
</dbReference>
<comment type="subcellular location">
    <subcellularLocation>
        <location evidence="1">Cell membrane</location>
        <topology evidence="1">Multi-pass membrane protein</topology>
    </subcellularLocation>
</comment>
<evidence type="ECO:0000259" key="10">
    <source>
        <dbReference type="PROSITE" id="PS50929"/>
    </source>
</evidence>
<dbReference type="SUPFAM" id="SSF52540">
    <property type="entry name" value="P-loop containing nucleoside triphosphate hydrolases"/>
    <property type="match status" value="1"/>
</dbReference>
<evidence type="ECO:0000313" key="11">
    <source>
        <dbReference type="EMBL" id="GAA0411334.1"/>
    </source>
</evidence>
<dbReference type="GO" id="GO:0005524">
    <property type="term" value="F:ATP binding"/>
    <property type="evidence" value="ECO:0007669"/>
    <property type="project" value="UniProtKB-KW"/>
</dbReference>
<keyword evidence="2 8" id="KW-0812">Transmembrane</keyword>
<dbReference type="InterPro" id="IPR011527">
    <property type="entry name" value="ABC1_TM_dom"/>
</dbReference>
<feature type="transmembrane region" description="Helical" evidence="8">
    <location>
        <begin position="237"/>
        <end position="256"/>
    </location>
</feature>
<organism evidence="11 12">
    <name type="scientific">Paenibacillus motobuensis</name>
    <dbReference type="NCBI Taxonomy" id="295324"/>
    <lineage>
        <taxon>Bacteria</taxon>
        <taxon>Bacillati</taxon>
        <taxon>Bacillota</taxon>
        <taxon>Bacilli</taxon>
        <taxon>Bacillales</taxon>
        <taxon>Paenibacillaceae</taxon>
        <taxon>Paenibacillus</taxon>
    </lineage>
</organism>
<keyword evidence="3" id="KW-0547">Nucleotide-binding</keyword>
<dbReference type="Gene3D" id="1.20.1560.10">
    <property type="entry name" value="ABC transporter type 1, transmembrane domain"/>
    <property type="match status" value="1"/>
</dbReference>
<evidence type="ECO:0000256" key="4">
    <source>
        <dbReference type="ARBA" id="ARBA00022840"/>
    </source>
</evidence>
<dbReference type="Pfam" id="PF00005">
    <property type="entry name" value="ABC_tran"/>
    <property type="match status" value="1"/>
</dbReference>
<feature type="domain" description="ABC transporter" evidence="9">
    <location>
        <begin position="330"/>
        <end position="562"/>
    </location>
</feature>
<dbReference type="Gene3D" id="3.40.50.300">
    <property type="entry name" value="P-loop containing nucleotide triphosphate hydrolases"/>
    <property type="match status" value="1"/>
</dbReference>
<evidence type="ECO:0000256" key="2">
    <source>
        <dbReference type="ARBA" id="ARBA00022692"/>
    </source>
</evidence>
<comment type="caution">
    <text evidence="11">The sequence shown here is derived from an EMBL/GenBank/DDBJ whole genome shotgun (WGS) entry which is preliminary data.</text>
</comment>
<proteinExistence type="predicted"/>